<accession>G8BWI1</accession>
<comment type="catalytic activity">
    <reaction evidence="1">
        <text>[protein]-peptidylproline (omega=180) = [protein]-peptidylproline (omega=0)</text>
        <dbReference type="Rhea" id="RHEA:16237"/>
        <dbReference type="Rhea" id="RHEA-COMP:10747"/>
        <dbReference type="Rhea" id="RHEA-COMP:10748"/>
        <dbReference type="ChEBI" id="CHEBI:83833"/>
        <dbReference type="ChEBI" id="CHEBI:83834"/>
        <dbReference type="EC" id="5.2.1.8"/>
    </reaction>
</comment>
<feature type="signal peptide" evidence="2">
    <location>
        <begin position="1"/>
        <end position="27"/>
    </location>
</feature>
<dbReference type="GeneID" id="11533748"/>
<protein>
    <recommendedName>
        <fullName evidence="3">PPIase cyclophilin-type domain-containing protein</fullName>
    </recommendedName>
</protein>
<dbReference type="OrthoDB" id="271386at2759"/>
<evidence type="ECO:0000313" key="4">
    <source>
        <dbReference type="EMBL" id="CCE64432.1"/>
    </source>
</evidence>
<dbReference type="Gene3D" id="2.40.100.10">
    <property type="entry name" value="Cyclophilin-like"/>
    <property type="match status" value="1"/>
</dbReference>
<dbReference type="AlphaFoldDB" id="G8BWI1"/>
<dbReference type="PANTHER" id="PTHR11071">
    <property type="entry name" value="PEPTIDYL-PROLYL CIS-TRANS ISOMERASE"/>
    <property type="match status" value="1"/>
</dbReference>
<dbReference type="GO" id="GO:0003755">
    <property type="term" value="F:peptidyl-prolyl cis-trans isomerase activity"/>
    <property type="evidence" value="ECO:0007669"/>
    <property type="project" value="UniProtKB-EC"/>
</dbReference>
<dbReference type="InterPro" id="IPR029000">
    <property type="entry name" value="Cyclophilin-like_dom_sf"/>
</dbReference>
<dbReference type="InterPro" id="IPR002130">
    <property type="entry name" value="Cyclophilin-type_PPIase_dom"/>
</dbReference>
<dbReference type="HOGENOM" id="CLU_012062_4_1_1"/>
<sequence length="354" mass="40405">MLLSKIFIQSIPILATLLYAFPAPVEQKTKPVLPNVNMPYKEINEERVAYDLDRVYEPNPPPSSYVEFTIEYLDKVTGEKKEHEIGMELYGTIVPKTVANFLMFAAGMKIIINKNTRFLAVARYKHTKFDEIIPNQRISGGHVLKDLGSLSIYGGAFKDENFELKHDRPGRLSMRNTGPNTNKAAFFITTGQEPQIEYDDKYVAFGQVTRGLDFILNEFQYLDTDSNNTPLEEVDIKYTLNNIPVNGYLQDEHKLYLEKLEKFRNGDLSQGITLKNMMEKHFPVESSVKKSSSENYFADEEKSNFFSDVGEDFSKNFTYLFFWVLVIASLATSASKYKTIILTGATKSNTIKGY</sequence>
<evidence type="ECO:0000256" key="2">
    <source>
        <dbReference type="SAM" id="SignalP"/>
    </source>
</evidence>
<organism evidence="4 5">
    <name type="scientific">Tetrapisispora phaffii (strain ATCC 24235 / CBS 4417 / NBRC 1672 / NRRL Y-8282 / UCD 70-5)</name>
    <name type="common">Yeast</name>
    <name type="synonym">Fabospora phaffii</name>
    <dbReference type="NCBI Taxonomy" id="1071381"/>
    <lineage>
        <taxon>Eukaryota</taxon>
        <taxon>Fungi</taxon>
        <taxon>Dikarya</taxon>
        <taxon>Ascomycota</taxon>
        <taxon>Saccharomycotina</taxon>
        <taxon>Saccharomycetes</taxon>
        <taxon>Saccharomycetales</taxon>
        <taxon>Saccharomycetaceae</taxon>
        <taxon>Tetrapisispora</taxon>
    </lineage>
</organism>
<dbReference type="STRING" id="1071381.G8BWI1"/>
<dbReference type="PROSITE" id="PS50072">
    <property type="entry name" value="CSA_PPIASE_2"/>
    <property type="match status" value="1"/>
</dbReference>
<dbReference type="GO" id="GO:0000324">
    <property type="term" value="C:fungal-type vacuole"/>
    <property type="evidence" value="ECO:0007669"/>
    <property type="project" value="TreeGrafter"/>
</dbReference>
<proteinExistence type="predicted"/>
<dbReference type="eggNOG" id="KOG0880">
    <property type="taxonomic scope" value="Eukaryota"/>
</dbReference>
<feature type="domain" description="PPIase cyclophilin-type" evidence="3">
    <location>
        <begin position="72"/>
        <end position="236"/>
    </location>
</feature>
<keyword evidence="2" id="KW-0732">Signal</keyword>
<dbReference type="PANTHER" id="PTHR11071:SF568">
    <property type="entry name" value="PEPTIDYL-PROLYL CIS-TRANS ISOMERASE CPR4-RELATED"/>
    <property type="match status" value="1"/>
</dbReference>
<dbReference type="EMBL" id="HE612863">
    <property type="protein sequence ID" value="CCE64432.1"/>
    <property type="molecule type" value="Genomic_DNA"/>
</dbReference>
<dbReference type="PRINTS" id="PR00153">
    <property type="entry name" value="CSAPPISMRASE"/>
</dbReference>
<dbReference type="RefSeq" id="XP_003686866.1">
    <property type="nucleotide sequence ID" value="XM_003686818.1"/>
</dbReference>
<dbReference type="SUPFAM" id="SSF50891">
    <property type="entry name" value="Cyclophilin-like"/>
    <property type="match status" value="1"/>
</dbReference>
<name>G8BWI1_TETPH</name>
<dbReference type="GO" id="GO:0016018">
    <property type="term" value="F:cyclosporin A binding"/>
    <property type="evidence" value="ECO:0007669"/>
    <property type="project" value="TreeGrafter"/>
</dbReference>
<dbReference type="KEGG" id="tpf:TPHA_0H02280"/>
<dbReference type="Pfam" id="PF00160">
    <property type="entry name" value="Pro_isomerase"/>
    <property type="match status" value="1"/>
</dbReference>
<evidence type="ECO:0000259" key="3">
    <source>
        <dbReference type="PROSITE" id="PS50072"/>
    </source>
</evidence>
<dbReference type="Proteomes" id="UP000005666">
    <property type="component" value="Chromosome 8"/>
</dbReference>
<gene>
    <name evidence="4" type="primary">TPHA0H02280</name>
    <name evidence="4" type="ordered locus">TPHA_0H02280</name>
</gene>
<dbReference type="GO" id="GO:0006457">
    <property type="term" value="P:protein folding"/>
    <property type="evidence" value="ECO:0007669"/>
    <property type="project" value="TreeGrafter"/>
</dbReference>
<keyword evidence="5" id="KW-1185">Reference proteome</keyword>
<reference evidence="4 5" key="1">
    <citation type="journal article" date="2011" name="Proc. Natl. Acad. Sci. U.S.A.">
        <title>Evolutionary erosion of yeast sex chromosomes by mating-type switching accidents.</title>
        <authorList>
            <person name="Gordon J.L."/>
            <person name="Armisen D."/>
            <person name="Proux-Wera E."/>
            <person name="Oheigeartaigh S.S."/>
            <person name="Byrne K.P."/>
            <person name="Wolfe K.H."/>
        </authorList>
    </citation>
    <scope>NUCLEOTIDE SEQUENCE [LARGE SCALE GENOMIC DNA]</scope>
    <source>
        <strain evidence="5">ATCC 24235 / CBS 4417 / NBRC 1672 / NRRL Y-8282 / UCD 70-5</strain>
    </source>
</reference>
<evidence type="ECO:0000313" key="5">
    <source>
        <dbReference type="Proteomes" id="UP000005666"/>
    </source>
</evidence>
<evidence type="ECO:0000256" key="1">
    <source>
        <dbReference type="ARBA" id="ARBA00000971"/>
    </source>
</evidence>
<dbReference type="GO" id="GO:0005783">
    <property type="term" value="C:endoplasmic reticulum"/>
    <property type="evidence" value="ECO:0007669"/>
    <property type="project" value="TreeGrafter"/>
</dbReference>
<feature type="chain" id="PRO_5003508653" description="PPIase cyclophilin-type domain-containing protein" evidence="2">
    <location>
        <begin position="28"/>
        <end position="354"/>
    </location>
</feature>